<keyword evidence="4" id="KW-1185">Reference proteome</keyword>
<feature type="compositionally biased region" description="Basic and acidic residues" evidence="1">
    <location>
        <begin position="227"/>
        <end position="242"/>
    </location>
</feature>
<evidence type="ECO:0000313" key="3">
    <source>
        <dbReference type="EMBL" id="RDH85635.1"/>
    </source>
</evidence>
<sequence length="613" mass="70740">MEEQIGELWHKILYKVTDQTFPEAKVELSNIKGRLLIYLRALNKDNGLSIELADKRKHTNKRNWVQKMAGNHRYITACWRNEDSLYLPSDIAVYEDPKLNEDLYFWLAGLSSQIPEDKLSQIDSWISYNQVLCQQTLLQHNGLKTKYHRLVKAHIKNRPDLETLEENDRLAEEIIRDALLNPEKIQQLPETEFDPAHVPLWLYQPQEQNKKSINRDNDNNNQHSKKQKEVKDMARKKAREVESSEETTGLIAVRMENIFSWGEHAAVDRSLDDEDDLDCAETAAKEMDEIAVTNNQRASSSRLKFDLDLPSASEDDIVINDGILLPEWDFKKAELIQDHCRILELQIKNPGSSELPDHLKSTAKKLKNQFQALAPAREWRNGQQDGQEIDIDRWIRFASDKKAGQASADQLYREMRSGKRDMCCTLLADLSLSTDSWLNNDYRIIDVIKDTLLLFGESLQATGDEFSICGFSSRRRDPIRIHQLKKFNEKYNGITRGRINAIKPGYYTRLGAAIRYTTQQLTEQPQGNRLLMILTDGKPNDLDQYEGRYGVEDTRQAILEARRAGLQPFCVTIDTKGNEYLPYLFGSNSYVVIKNPIELPKRLPLLYAQLTSQ</sequence>
<dbReference type="SUPFAM" id="SSF53300">
    <property type="entry name" value="vWA-like"/>
    <property type="match status" value="1"/>
</dbReference>
<feature type="domain" description="VWFA" evidence="2">
    <location>
        <begin position="429"/>
        <end position="610"/>
    </location>
</feature>
<evidence type="ECO:0000259" key="2">
    <source>
        <dbReference type="PROSITE" id="PS50234"/>
    </source>
</evidence>
<accession>A0A370DL45</accession>
<dbReference type="AlphaFoldDB" id="A0A370DL45"/>
<proteinExistence type="predicted"/>
<dbReference type="InterPro" id="IPR051928">
    <property type="entry name" value="NorD/CobT"/>
</dbReference>
<name>A0A370DL45_9GAMM</name>
<organism evidence="3 4">
    <name type="scientific">endosymbiont of Galathealinum brachiosum</name>
    <dbReference type="NCBI Taxonomy" id="2200906"/>
    <lineage>
        <taxon>Bacteria</taxon>
        <taxon>Pseudomonadati</taxon>
        <taxon>Pseudomonadota</taxon>
        <taxon>Gammaproteobacteria</taxon>
        <taxon>sulfur-oxidizing symbionts</taxon>
    </lineage>
</organism>
<dbReference type="SMART" id="SM00327">
    <property type="entry name" value="VWA"/>
    <property type="match status" value="1"/>
</dbReference>
<dbReference type="CDD" id="cd01454">
    <property type="entry name" value="vWA_norD_type"/>
    <property type="match status" value="1"/>
</dbReference>
<dbReference type="EMBL" id="QFXC01000003">
    <property type="protein sequence ID" value="RDH85635.1"/>
    <property type="molecule type" value="Genomic_DNA"/>
</dbReference>
<dbReference type="Proteomes" id="UP000254266">
    <property type="component" value="Unassembled WGS sequence"/>
</dbReference>
<reference evidence="3 4" key="1">
    <citation type="journal article" date="2018" name="ISME J.">
        <title>Endosymbiont genomes yield clues of tubeworm success.</title>
        <authorList>
            <person name="Li Y."/>
            <person name="Liles M.R."/>
            <person name="Halanych K.M."/>
        </authorList>
    </citation>
    <scope>NUCLEOTIDE SEQUENCE [LARGE SCALE GENOMIC DNA]</scope>
    <source>
        <strain evidence="3">A1464</strain>
    </source>
</reference>
<dbReference type="Pfam" id="PF00092">
    <property type="entry name" value="VWA"/>
    <property type="match status" value="1"/>
</dbReference>
<dbReference type="PROSITE" id="PS50234">
    <property type="entry name" value="VWFA"/>
    <property type="match status" value="1"/>
</dbReference>
<evidence type="ECO:0000313" key="4">
    <source>
        <dbReference type="Proteomes" id="UP000254266"/>
    </source>
</evidence>
<feature type="region of interest" description="Disordered" evidence="1">
    <location>
        <begin position="210"/>
        <end position="243"/>
    </location>
</feature>
<dbReference type="InterPro" id="IPR002035">
    <property type="entry name" value="VWF_A"/>
</dbReference>
<protein>
    <submittedName>
        <fullName evidence="3">Nitric oxide reductase</fullName>
    </submittedName>
</protein>
<comment type="caution">
    <text evidence="3">The sequence shown here is derived from an EMBL/GenBank/DDBJ whole genome shotgun (WGS) entry which is preliminary data.</text>
</comment>
<dbReference type="InterPro" id="IPR036465">
    <property type="entry name" value="vWFA_dom_sf"/>
</dbReference>
<gene>
    <name evidence="3" type="ORF">DIZ80_01515</name>
</gene>
<evidence type="ECO:0000256" key="1">
    <source>
        <dbReference type="SAM" id="MobiDB-lite"/>
    </source>
</evidence>
<dbReference type="Gene3D" id="3.40.50.410">
    <property type="entry name" value="von Willebrand factor, type A domain"/>
    <property type="match status" value="1"/>
</dbReference>
<dbReference type="PANTHER" id="PTHR41248:SF1">
    <property type="entry name" value="NORD PROTEIN"/>
    <property type="match status" value="1"/>
</dbReference>
<dbReference type="PANTHER" id="PTHR41248">
    <property type="entry name" value="NORD PROTEIN"/>
    <property type="match status" value="1"/>
</dbReference>